<dbReference type="EMBL" id="JBHSDQ010000002">
    <property type="protein sequence ID" value="MFC4395680.1"/>
    <property type="molecule type" value="Genomic_DNA"/>
</dbReference>
<keyword evidence="4" id="KW-1185">Reference proteome</keyword>
<organism evidence="3 4">
    <name type="scientific">Arthrobacter sedimenti</name>
    <dbReference type="NCBI Taxonomy" id="2694931"/>
    <lineage>
        <taxon>Bacteria</taxon>
        <taxon>Bacillati</taxon>
        <taxon>Actinomycetota</taxon>
        <taxon>Actinomycetes</taxon>
        <taxon>Micrococcales</taxon>
        <taxon>Micrococcaceae</taxon>
        <taxon>Arthrobacter</taxon>
    </lineage>
</organism>
<feature type="compositionally biased region" description="Gly residues" evidence="1">
    <location>
        <begin position="275"/>
        <end position="285"/>
    </location>
</feature>
<accession>A0ABV8WJB1</accession>
<evidence type="ECO:0000313" key="3">
    <source>
        <dbReference type="EMBL" id="MFC4395680.1"/>
    </source>
</evidence>
<reference evidence="4" key="1">
    <citation type="journal article" date="2019" name="Int. J. Syst. Evol. Microbiol.">
        <title>The Global Catalogue of Microorganisms (GCM) 10K type strain sequencing project: providing services to taxonomists for standard genome sequencing and annotation.</title>
        <authorList>
            <consortium name="The Broad Institute Genomics Platform"/>
            <consortium name="The Broad Institute Genome Sequencing Center for Infectious Disease"/>
            <person name="Wu L."/>
            <person name="Ma J."/>
        </authorList>
    </citation>
    <scope>NUCLEOTIDE SEQUENCE [LARGE SCALE GENOMIC DNA]</scope>
    <source>
        <strain evidence="4">PJ61</strain>
    </source>
</reference>
<feature type="signal peptide" evidence="2">
    <location>
        <begin position="1"/>
        <end position="31"/>
    </location>
</feature>
<evidence type="ECO:0000313" key="4">
    <source>
        <dbReference type="Proteomes" id="UP001595778"/>
    </source>
</evidence>
<protein>
    <submittedName>
        <fullName evidence="3">Uncharacterized protein</fullName>
    </submittedName>
</protein>
<feature type="compositionally biased region" description="Pro residues" evidence="1">
    <location>
        <begin position="261"/>
        <end position="271"/>
    </location>
</feature>
<comment type="caution">
    <text evidence="3">The sequence shown here is derived from an EMBL/GenBank/DDBJ whole genome shotgun (WGS) entry which is preliminary data.</text>
</comment>
<feature type="region of interest" description="Disordered" evidence="1">
    <location>
        <begin position="249"/>
        <end position="288"/>
    </location>
</feature>
<evidence type="ECO:0000256" key="1">
    <source>
        <dbReference type="SAM" id="MobiDB-lite"/>
    </source>
</evidence>
<keyword evidence="2" id="KW-0732">Signal</keyword>
<dbReference type="Proteomes" id="UP001595778">
    <property type="component" value="Unassembled WGS sequence"/>
</dbReference>
<dbReference type="RefSeq" id="WP_376976821.1">
    <property type="nucleotide sequence ID" value="NZ_JBHSDQ010000002.1"/>
</dbReference>
<name>A0ABV8WJB1_9MICC</name>
<feature type="chain" id="PRO_5045062512" evidence="2">
    <location>
        <begin position="32"/>
        <end position="326"/>
    </location>
</feature>
<sequence length="326" mass="31397">MSSPWRAVRPALLAGAAAVTWLTLSSTAASADTGPDSSSLLGGVTSSVSSLAHDLADTVSPAPLGSPAGPAATSGLLQPVVTQVSGLADNLIASVPVVDKVVPAGTVATVSAPLVEVADGVTAGVVQVVVDPAADAVPVLEPVLQPVSDLLTGAAPLPVPLPEQPVDLQQPIEAIQVELPAAETPAPAGAPAAAEASEDVLQPATEADQDALALAGPPSAVGGVIPETRGAAALAATSVLHTEVSRLGDPVADEPLSADPAPLPANAPAPPASGTGSGGSAGGPSGTAAWLSPFGFDFELSGVVLAGDTSEHAPAPVSFDPGSSPD</sequence>
<gene>
    <name evidence="3" type="ORF">ACFO0G_06210</name>
</gene>
<proteinExistence type="predicted"/>
<evidence type="ECO:0000256" key="2">
    <source>
        <dbReference type="SAM" id="SignalP"/>
    </source>
</evidence>